<dbReference type="PANTHER" id="PTHR43859:SF4">
    <property type="entry name" value="BUTANOATE--COA LIGASE AAE1-RELATED"/>
    <property type="match status" value="1"/>
</dbReference>
<dbReference type="Pfam" id="PF00501">
    <property type="entry name" value="AMP-binding"/>
    <property type="match status" value="1"/>
</dbReference>
<keyword evidence="2" id="KW-0436">Ligase</keyword>
<accession>A0A087HIU5</accession>
<dbReference type="GO" id="GO:0006631">
    <property type="term" value="P:fatty acid metabolic process"/>
    <property type="evidence" value="ECO:0007669"/>
    <property type="project" value="UniProtKB-KW"/>
</dbReference>
<evidence type="ECO:0000256" key="2">
    <source>
        <dbReference type="ARBA" id="ARBA00022598"/>
    </source>
</evidence>
<dbReference type="GO" id="GO:0016874">
    <property type="term" value="F:ligase activity"/>
    <property type="evidence" value="ECO:0007669"/>
    <property type="project" value="UniProtKB-KW"/>
</dbReference>
<keyword evidence="4" id="KW-0443">Lipid metabolism</keyword>
<dbReference type="OMA" id="VCLREVN"/>
<sequence>MEGTIRCSANYIPLSPISFLERAAVVFGSRTSVVYGDIQYTWRQTRDRCVRLASALSDLGLCRNDVVAALAPNVPALCELHFGTPMAGSVLCVLNTHFDSKMLAMALEKTKPKVFFVDSEFISIAEESLNLITTKEQPLIITITENPTKKSKYSQYEDFFSSGNPNFEIVRPVDECDPITLNFTSGTTSTPKCVVYSHRGAYLNATAVGVINEMKPMPVYLWTVPMYHCSGWCSVWTVAAFGGVNVCLREVNDEVIFNSVVKHKVMTGGASPPPEIILRLEKLGFKVMATFGCTEVYGTGTACLWKPEWENLPQEESLRLKARQGLNHFAMEAIDVMDPTTRKPVPHDGKTIGEIVLRGNTVMSGYFKNKKATEAAFQGGWFWSRDMGVIDPDGYIQLKDRSQDVITCDGEIVGSTEIEGLLYSHPAVYEAAVVGRPDKDLGESVYAFVKLKEGSKAKEEDIIEFCERKLGNKNKKMVPKTVVFSDLPKTSTGKTQKNVLKKMAKDMGYVPVKVAKK</sequence>
<dbReference type="InterPro" id="IPR020845">
    <property type="entry name" value="AMP-binding_CS"/>
</dbReference>
<dbReference type="SUPFAM" id="SSF56801">
    <property type="entry name" value="Acetyl-CoA synthetase-like"/>
    <property type="match status" value="1"/>
</dbReference>
<dbReference type="Pfam" id="PF13193">
    <property type="entry name" value="AMP-binding_C"/>
    <property type="match status" value="1"/>
</dbReference>
<dbReference type="InterPro" id="IPR025110">
    <property type="entry name" value="AMP-bd_C"/>
</dbReference>
<evidence type="ECO:0000259" key="6">
    <source>
        <dbReference type="Pfam" id="PF13193"/>
    </source>
</evidence>
<evidence type="ECO:0000259" key="5">
    <source>
        <dbReference type="Pfam" id="PF00501"/>
    </source>
</evidence>
<protein>
    <recommendedName>
        <fullName evidence="9">4-coumarate--CoA ligase</fullName>
    </recommendedName>
</protein>
<dbReference type="InterPro" id="IPR042099">
    <property type="entry name" value="ANL_N_sf"/>
</dbReference>
<dbReference type="PROSITE" id="PS00455">
    <property type="entry name" value="AMP_BINDING"/>
    <property type="match status" value="1"/>
</dbReference>
<evidence type="ECO:0000313" key="8">
    <source>
        <dbReference type="Proteomes" id="UP000029120"/>
    </source>
</evidence>
<name>A0A087HIU5_ARAAL</name>
<organism evidence="7 8">
    <name type="scientific">Arabis alpina</name>
    <name type="common">Alpine rock-cress</name>
    <dbReference type="NCBI Taxonomy" id="50452"/>
    <lineage>
        <taxon>Eukaryota</taxon>
        <taxon>Viridiplantae</taxon>
        <taxon>Streptophyta</taxon>
        <taxon>Embryophyta</taxon>
        <taxon>Tracheophyta</taxon>
        <taxon>Spermatophyta</taxon>
        <taxon>Magnoliopsida</taxon>
        <taxon>eudicotyledons</taxon>
        <taxon>Gunneridae</taxon>
        <taxon>Pentapetalae</taxon>
        <taxon>rosids</taxon>
        <taxon>malvids</taxon>
        <taxon>Brassicales</taxon>
        <taxon>Brassicaceae</taxon>
        <taxon>Arabideae</taxon>
        <taxon>Arabis</taxon>
    </lineage>
</organism>
<evidence type="ECO:0000256" key="3">
    <source>
        <dbReference type="ARBA" id="ARBA00022832"/>
    </source>
</evidence>
<dbReference type="Gramene" id="KFK42047">
    <property type="protein sequence ID" value="KFK42047"/>
    <property type="gene ID" value="AALP_AA2G204800"/>
</dbReference>
<keyword evidence="3" id="KW-0276">Fatty acid metabolism</keyword>
<dbReference type="Proteomes" id="UP000029120">
    <property type="component" value="Chromosome 2"/>
</dbReference>
<proteinExistence type="inferred from homology"/>
<evidence type="ECO:0008006" key="9">
    <source>
        <dbReference type="Google" id="ProtNLM"/>
    </source>
</evidence>
<comment type="similarity">
    <text evidence="1">Belongs to the ATP-dependent AMP-binding enzyme family.</text>
</comment>
<dbReference type="OrthoDB" id="10253115at2759"/>
<dbReference type="eggNOG" id="KOG1176">
    <property type="taxonomic scope" value="Eukaryota"/>
</dbReference>
<dbReference type="Gene3D" id="3.30.300.30">
    <property type="match status" value="1"/>
</dbReference>
<dbReference type="InterPro" id="IPR000873">
    <property type="entry name" value="AMP-dep_synth/lig_dom"/>
</dbReference>
<gene>
    <name evidence="7" type="ordered locus">AALP_Aa2g204800</name>
</gene>
<keyword evidence="8" id="KW-1185">Reference proteome</keyword>
<reference evidence="8" key="1">
    <citation type="journal article" date="2015" name="Nat. Plants">
        <title>Genome expansion of Arabis alpina linked with retrotransposition and reduced symmetric DNA methylation.</title>
        <authorList>
            <person name="Willing E.M."/>
            <person name="Rawat V."/>
            <person name="Mandakova T."/>
            <person name="Maumus F."/>
            <person name="James G.V."/>
            <person name="Nordstroem K.J."/>
            <person name="Becker C."/>
            <person name="Warthmann N."/>
            <person name="Chica C."/>
            <person name="Szarzynska B."/>
            <person name="Zytnicki M."/>
            <person name="Albani M.C."/>
            <person name="Kiefer C."/>
            <person name="Bergonzi S."/>
            <person name="Castaings L."/>
            <person name="Mateos J.L."/>
            <person name="Berns M.C."/>
            <person name="Bujdoso N."/>
            <person name="Piofczyk T."/>
            <person name="de Lorenzo L."/>
            <person name="Barrero-Sicilia C."/>
            <person name="Mateos I."/>
            <person name="Piednoel M."/>
            <person name="Hagmann J."/>
            <person name="Chen-Min-Tao R."/>
            <person name="Iglesias-Fernandez R."/>
            <person name="Schuster S.C."/>
            <person name="Alonso-Blanco C."/>
            <person name="Roudier F."/>
            <person name="Carbonero P."/>
            <person name="Paz-Ares J."/>
            <person name="Davis S.J."/>
            <person name="Pecinka A."/>
            <person name="Quesneville H."/>
            <person name="Colot V."/>
            <person name="Lysak M.A."/>
            <person name="Weigel D."/>
            <person name="Coupland G."/>
            <person name="Schneeberger K."/>
        </authorList>
    </citation>
    <scope>NUCLEOTIDE SEQUENCE [LARGE SCALE GENOMIC DNA]</scope>
    <source>
        <strain evidence="8">cv. Pajares</strain>
    </source>
</reference>
<dbReference type="InterPro" id="IPR045851">
    <property type="entry name" value="AMP-bd_C_sf"/>
</dbReference>
<dbReference type="EMBL" id="CM002870">
    <property type="protein sequence ID" value="KFK42047.1"/>
    <property type="molecule type" value="Genomic_DNA"/>
</dbReference>
<feature type="domain" description="AMP-dependent synthetase/ligase" evidence="5">
    <location>
        <begin position="20"/>
        <end position="265"/>
    </location>
</feature>
<dbReference type="PANTHER" id="PTHR43859">
    <property type="entry name" value="ACYL-ACTIVATING ENZYME"/>
    <property type="match status" value="1"/>
</dbReference>
<dbReference type="AlphaFoldDB" id="A0A087HIU5"/>
<evidence type="ECO:0000256" key="1">
    <source>
        <dbReference type="ARBA" id="ARBA00006432"/>
    </source>
</evidence>
<dbReference type="CDD" id="cd05915">
    <property type="entry name" value="ttLC_FACS_like"/>
    <property type="match status" value="1"/>
</dbReference>
<feature type="domain" description="AMP-binding enzyme C-terminal" evidence="6">
    <location>
        <begin position="417"/>
        <end position="494"/>
    </location>
</feature>
<dbReference type="Gene3D" id="3.40.50.12780">
    <property type="entry name" value="N-terminal domain of ligase-like"/>
    <property type="match status" value="2"/>
</dbReference>
<evidence type="ECO:0000256" key="4">
    <source>
        <dbReference type="ARBA" id="ARBA00023098"/>
    </source>
</evidence>
<evidence type="ECO:0000313" key="7">
    <source>
        <dbReference type="EMBL" id="KFK42047.1"/>
    </source>
</evidence>